<dbReference type="RefSeq" id="WP_051544525.1">
    <property type="nucleotide sequence ID" value="NZ_CAAAIT010000005.1"/>
</dbReference>
<dbReference type="OrthoDB" id="345640at2"/>
<keyword evidence="1" id="KW-0472">Membrane</keyword>
<dbReference type="Pfam" id="PF09850">
    <property type="entry name" value="DotU"/>
    <property type="match status" value="1"/>
</dbReference>
<evidence type="ECO:0000313" key="5">
    <source>
        <dbReference type="Proteomes" id="UP000054921"/>
    </source>
</evidence>
<evidence type="ECO:0000313" key="6">
    <source>
        <dbReference type="Proteomes" id="UP000277577"/>
    </source>
</evidence>
<feature type="domain" description="Type IV / VI secretion system DotU" evidence="2">
    <location>
        <begin position="3"/>
        <end position="204"/>
    </location>
</feature>
<dbReference type="AlphaFoldDB" id="A0A0W0SCQ3"/>
<gene>
    <name evidence="3" type="ORF">Lche_2649</name>
    <name evidence="4" type="ORF">NCTC11976_00954</name>
</gene>
<dbReference type="PATRIC" id="fig|28084.5.peg.2865"/>
<name>A0A0W0SCQ3_9GAMM</name>
<evidence type="ECO:0000259" key="2">
    <source>
        <dbReference type="Pfam" id="PF09850"/>
    </source>
</evidence>
<dbReference type="Proteomes" id="UP000277577">
    <property type="component" value="Chromosome"/>
</dbReference>
<reference evidence="4 6" key="2">
    <citation type="submission" date="2018-12" db="EMBL/GenBank/DDBJ databases">
        <authorList>
            <consortium name="Pathogen Informatics"/>
        </authorList>
    </citation>
    <scope>NUCLEOTIDE SEQUENCE [LARGE SCALE GENOMIC DNA]</scope>
    <source>
        <strain evidence="4 6">NCTC11976</strain>
    </source>
</reference>
<reference evidence="3 5" key="1">
    <citation type="submission" date="2015-11" db="EMBL/GenBank/DDBJ databases">
        <title>Genomic analysis of 38 Legionella species identifies large and diverse effector repertoires.</title>
        <authorList>
            <person name="Burstein D."/>
            <person name="Amaro F."/>
            <person name="Zusman T."/>
            <person name="Lifshitz Z."/>
            <person name="Cohen O."/>
            <person name="Gilbert J.A."/>
            <person name="Pupko T."/>
            <person name="Shuman H.A."/>
            <person name="Segal G."/>
        </authorList>
    </citation>
    <scope>NUCLEOTIDE SEQUENCE [LARGE SCALE GENOMIC DNA]</scope>
    <source>
        <strain evidence="3 5">ORW</strain>
    </source>
</reference>
<dbReference type="EMBL" id="LR134173">
    <property type="protein sequence ID" value="VEB34661.1"/>
    <property type="molecule type" value="Genomic_DNA"/>
</dbReference>
<evidence type="ECO:0000256" key="1">
    <source>
        <dbReference type="SAM" id="Phobius"/>
    </source>
</evidence>
<accession>A0A0W0SCQ3</accession>
<protein>
    <submittedName>
        <fullName evidence="4">Uncharacterized protein conserved in bacteria</fullName>
    </submittedName>
</protein>
<dbReference type="EMBL" id="LNXW01000013">
    <property type="protein sequence ID" value="KTC80629.1"/>
    <property type="molecule type" value="Genomic_DNA"/>
</dbReference>
<dbReference type="STRING" id="28084.Lche_2649"/>
<dbReference type="InterPro" id="IPR038522">
    <property type="entry name" value="T4/T6SS_DotU_sf"/>
</dbReference>
<sequence>MSLQAIFYDLFKYVWDLNASQFATVSYDEFRGKITALIAEIKMREHEVDKYNLNSALFAVCAWIDELVQKSNWVGVRQWQDKLLQAEYFNTTSAGEEFFTRLSKIPSKQDDLVRIYYRCLVLGFEGVYHKPLDKPDLLKYKNFALEQLSHGFNMANYPSEFVAFPLAYKNDNLQIIPPKLDQYRSFLWWLLPIPVILIIYFFFYFVINNTVTNYLHLIK</sequence>
<proteinExistence type="predicted"/>
<feature type="transmembrane region" description="Helical" evidence="1">
    <location>
        <begin position="186"/>
        <end position="207"/>
    </location>
</feature>
<dbReference type="PANTHER" id="PTHR38033">
    <property type="entry name" value="MEMBRANE PROTEIN-RELATED"/>
    <property type="match status" value="1"/>
</dbReference>
<dbReference type="InterPro" id="IPR017732">
    <property type="entry name" value="T4/T6SS_DotU"/>
</dbReference>
<keyword evidence="1" id="KW-0812">Transmembrane</keyword>
<dbReference type="NCBIfam" id="TIGR03349">
    <property type="entry name" value="IV_VI_DotU"/>
    <property type="match status" value="1"/>
</dbReference>
<dbReference type="Proteomes" id="UP000054921">
    <property type="component" value="Unassembled WGS sequence"/>
</dbReference>
<keyword evidence="1" id="KW-1133">Transmembrane helix</keyword>
<dbReference type="PANTHER" id="PTHR38033:SF1">
    <property type="entry name" value="DOTU FAMILY TYPE IV_VI SECRETION SYSTEM PROTEIN"/>
    <property type="match status" value="1"/>
</dbReference>
<evidence type="ECO:0000313" key="3">
    <source>
        <dbReference type="EMBL" id="KTC80629.1"/>
    </source>
</evidence>
<organism evidence="3 5">
    <name type="scientific">Legionella cherrii</name>
    <dbReference type="NCBI Taxonomy" id="28084"/>
    <lineage>
        <taxon>Bacteria</taxon>
        <taxon>Pseudomonadati</taxon>
        <taxon>Pseudomonadota</taxon>
        <taxon>Gammaproteobacteria</taxon>
        <taxon>Legionellales</taxon>
        <taxon>Legionellaceae</taxon>
        <taxon>Legionella</taxon>
    </lineage>
</organism>
<keyword evidence="6" id="KW-1185">Reference proteome</keyword>
<evidence type="ECO:0000313" key="4">
    <source>
        <dbReference type="EMBL" id="VEB34661.1"/>
    </source>
</evidence>
<dbReference type="Gene3D" id="1.25.40.590">
    <property type="entry name" value="Type IV / VI secretion system, DotU"/>
    <property type="match status" value="1"/>
</dbReference>